<reference evidence="1" key="1">
    <citation type="submission" date="2023-06" db="EMBL/GenBank/DDBJ databases">
        <authorList>
            <consortium name="Lawrence Berkeley National Laboratory"/>
            <person name="Ahrendt S."/>
            <person name="Sahu N."/>
            <person name="Indic B."/>
            <person name="Wong-Bajracharya J."/>
            <person name="Merenyi Z."/>
            <person name="Ke H.-M."/>
            <person name="Monk M."/>
            <person name="Kocsube S."/>
            <person name="Drula E."/>
            <person name="Lipzen A."/>
            <person name="Balint B."/>
            <person name="Henrissat B."/>
            <person name="Andreopoulos B."/>
            <person name="Martin F.M."/>
            <person name="Harder C.B."/>
            <person name="Rigling D."/>
            <person name="Ford K.L."/>
            <person name="Foster G.D."/>
            <person name="Pangilinan J."/>
            <person name="Papanicolaou A."/>
            <person name="Barry K."/>
            <person name="LaButti K."/>
            <person name="Viragh M."/>
            <person name="Koriabine M."/>
            <person name="Yan M."/>
            <person name="Riley R."/>
            <person name="Champramary S."/>
            <person name="Plett K.L."/>
            <person name="Tsai I.J."/>
            <person name="Slot J."/>
            <person name="Sipos G."/>
            <person name="Plett J."/>
            <person name="Nagy L.G."/>
            <person name="Grigoriev I.V."/>
        </authorList>
    </citation>
    <scope>NUCLEOTIDE SEQUENCE</scope>
    <source>
        <strain evidence="1">HWK02</strain>
    </source>
</reference>
<protein>
    <submittedName>
        <fullName evidence="1">Uncharacterized protein</fullName>
    </submittedName>
</protein>
<gene>
    <name evidence="1" type="ORF">EDD18DRAFT_1358670</name>
</gene>
<dbReference type="Proteomes" id="UP001175228">
    <property type="component" value="Unassembled WGS sequence"/>
</dbReference>
<sequence>MYTVDVVTLSVFPKNIFNASNPTASSAFSIVRAVNRQLASKPVGNTVAFLNNTLPLSIHIVPPAAAASQSTSADDR</sequence>
<proteinExistence type="predicted"/>
<name>A0AA39PT52_9AGAR</name>
<evidence type="ECO:0000313" key="1">
    <source>
        <dbReference type="EMBL" id="KAK0490052.1"/>
    </source>
</evidence>
<evidence type="ECO:0000313" key="2">
    <source>
        <dbReference type="Proteomes" id="UP001175228"/>
    </source>
</evidence>
<dbReference type="AlphaFoldDB" id="A0AA39PT52"/>
<comment type="caution">
    <text evidence="1">The sequence shown here is derived from an EMBL/GenBank/DDBJ whole genome shotgun (WGS) entry which is preliminary data.</text>
</comment>
<organism evidence="1 2">
    <name type="scientific">Armillaria luteobubalina</name>
    <dbReference type="NCBI Taxonomy" id="153913"/>
    <lineage>
        <taxon>Eukaryota</taxon>
        <taxon>Fungi</taxon>
        <taxon>Dikarya</taxon>
        <taxon>Basidiomycota</taxon>
        <taxon>Agaricomycotina</taxon>
        <taxon>Agaricomycetes</taxon>
        <taxon>Agaricomycetidae</taxon>
        <taxon>Agaricales</taxon>
        <taxon>Marasmiineae</taxon>
        <taxon>Physalacriaceae</taxon>
        <taxon>Armillaria</taxon>
    </lineage>
</organism>
<keyword evidence="2" id="KW-1185">Reference proteome</keyword>
<dbReference type="EMBL" id="JAUEPU010000034">
    <property type="protein sequence ID" value="KAK0490052.1"/>
    <property type="molecule type" value="Genomic_DNA"/>
</dbReference>
<accession>A0AA39PT52</accession>